<gene>
    <name evidence="10" type="primary">dxs</name>
    <name evidence="12" type="ORF">F1609_19465</name>
</gene>
<keyword evidence="13" id="KW-1185">Reference proteome</keyword>
<feature type="binding site" evidence="10">
    <location>
        <position position="145"/>
    </location>
    <ligand>
        <name>Mg(2+)</name>
        <dbReference type="ChEBI" id="CHEBI:18420"/>
    </ligand>
</feature>
<dbReference type="PANTHER" id="PTHR43322:SF5">
    <property type="entry name" value="1-DEOXY-D-XYLULOSE-5-PHOSPHATE SYNTHASE, CHLOROPLASTIC"/>
    <property type="match status" value="1"/>
</dbReference>
<comment type="caution">
    <text evidence="12">The sequence shown here is derived from an EMBL/GenBank/DDBJ whole genome shotgun (WGS) entry which is preliminary data.</text>
</comment>
<evidence type="ECO:0000256" key="8">
    <source>
        <dbReference type="ARBA" id="ARBA00023052"/>
    </source>
</evidence>
<evidence type="ECO:0000256" key="6">
    <source>
        <dbReference type="ARBA" id="ARBA00022842"/>
    </source>
</evidence>
<dbReference type="Proteomes" id="UP000819052">
    <property type="component" value="Unassembled WGS sequence"/>
</dbReference>
<comment type="pathway">
    <text evidence="1 10">Metabolic intermediate biosynthesis; 1-deoxy-D-xylulose 5-phosphate biosynthesis; 1-deoxy-D-xylulose 5-phosphate from D-glyceraldehyde 3-phosphate and pyruvate: step 1/1.</text>
</comment>
<evidence type="ECO:0000259" key="11">
    <source>
        <dbReference type="SMART" id="SM00861"/>
    </source>
</evidence>
<dbReference type="NCBIfam" id="TIGR00204">
    <property type="entry name" value="dxs"/>
    <property type="match status" value="1"/>
</dbReference>
<dbReference type="Pfam" id="PF02780">
    <property type="entry name" value="Transketolase_C"/>
    <property type="match status" value="1"/>
</dbReference>
<evidence type="ECO:0000256" key="1">
    <source>
        <dbReference type="ARBA" id="ARBA00004980"/>
    </source>
</evidence>
<dbReference type="PANTHER" id="PTHR43322">
    <property type="entry name" value="1-D-DEOXYXYLULOSE 5-PHOSPHATE SYNTHASE-RELATED"/>
    <property type="match status" value="1"/>
</dbReference>
<accession>A0ABX0M543</accession>
<dbReference type="PROSITE" id="PS00801">
    <property type="entry name" value="TRANSKETOLASE_1"/>
    <property type="match status" value="1"/>
</dbReference>
<dbReference type="SUPFAM" id="SSF52518">
    <property type="entry name" value="Thiamin diphosphate-binding fold (THDP-binding)"/>
    <property type="match status" value="2"/>
</dbReference>
<dbReference type="PROSITE" id="PS00802">
    <property type="entry name" value="TRANSKETOLASE_2"/>
    <property type="match status" value="1"/>
</dbReference>
<keyword evidence="8 10" id="KW-0786">Thiamine pyrophosphate</keyword>
<comment type="subunit">
    <text evidence="3 10">Homodimer.</text>
</comment>
<feature type="binding site" evidence="10">
    <location>
        <position position="175"/>
    </location>
    <ligand>
        <name>thiamine diphosphate</name>
        <dbReference type="ChEBI" id="CHEBI:58937"/>
    </ligand>
</feature>
<keyword evidence="5 10" id="KW-0479">Metal-binding</keyword>
<dbReference type="EMBL" id="VVIW01000012">
    <property type="protein sequence ID" value="NHZ42335.1"/>
    <property type="molecule type" value="Genomic_DNA"/>
</dbReference>
<dbReference type="InterPro" id="IPR005477">
    <property type="entry name" value="Dxylulose-5-P_synthase"/>
</dbReference>
<protein>
    <recommendedName>
        <fullName evidence="10">1-deoxy-D-xylulose-5-phosphate synthase</fullName>
        <ecNumber evidence="10">2.2.1.7</ecNumber>
    </recommendedName>
    <alternativeName>
        <fullName evidence="10">1-deoxyxylulose-5-phosphate synthase</fullName>
        <shortName evidence="10">DXP synthase</shortName>
        <shortName evidence="10">DXPS</shortName>
    </alternativeName>
</protein>
<dbReference type="CDD" id="cd02007">
    <property type="entry name" value="TPP_DXS"/>
    <property type="match status" value="1"/>
</dbReference>
<evidence type="ECO:0000256" key="10">
    <source>
        <dbReference type="HAMAP-Rule" id="MF_00315"/>
    </source>
</evidence>
<dbReference type="InterPro" id="IPR005475">
    <property type="entry name" value="Transketolase-like_Pyr-bd"/>
</dbReference>
<dbReference type="GO" id="GO:0008661">
    <property type="term" value="F:1-deoxy-D-xylulose-5-phosphate synthase activity"/>
    <property type="evidence" value="ECO:0007669"/>
    <property type="project" value="UniProtKB-EC"/>
</dbReference>
<feature type="binding site" evidence="10">
    <location>
        <position position="280"/>
    </location>
    <ligand>
        <name>thiamine diphosphate</name>
        <dbReference type="ChEBI" id="CHEBI:58937"/>
    </ligand>
</feature>
<feature type="domain" description="Transketolase-like pyrimidine-binding" evidence="11">
    <location>
        <begin position="310"/>
        <end position="474"/>
    </location>
</feature>
<dbReference type="CDD" id="cd07033">
    <property type="entry name" value="TPP_PYR_DXS_TK_like"/>
    <property type="match status" value="1"/>
</dbReference>
<keyword evidence="9 10" id="KW-0414">Isoprene biosynthesis</keyword>
<evidence type="ECO:0000256" key="5">
    <source>
        <dbReference type="ARBA" id="ARBA00022723"/>
    </source>
</evidence>
<dbReference type="Pfam" id="PF13292">
    <property type="entry name" value="DXP_synthase_N"/>
    <property type="match status" value="1"/>
</dbReference>
<dbReference type="RefSeq" id="WP_167078256.1">
    <property type="nucleotide sequence ID" value="NZ_VVIW01000012.1"/>
</dbReference>
<organism evidence="12 13">
    <name type="scientific">Massilia aquatica</name>
    <dbReference type="NCBI Taxonomy" id="2609000"/>
    <lineage>
        <taxon>Bacteria</taxon>
        <taxon>Pseudomonadati</taxon>
        <taxon>Pseudomonadota</taxon>
        <taxon>Betaproteobacteria</taxon>
        <taxon>Burkholderiales</taxon>
        <taxon>Oxalobacteraceae</taxon>
        <taxon>Telluria group</taxon>
        <taxon>Massilia</taxon>
    </lineage>
</organism>
<comment type="catalytic activity">
    <reaction evidence="10">
        <text>D-glyceraldehyde 3-phosphate + pyruvate + H(+) = 1-deoxy-D-xylulose 5-phosphate + CO2</text>
        <dbReference type="Rhea" id="RHEA:12605"/>
        <dbReference type="ChEBI" id="CHEBI:15361"/>
        <dbReference type="ChEBI" id="CHEBI:15378"/>
        <dbReference type="ChEBI" id="CHEBI:16526"/>
        <dbReference type="ChEBI" id="CHEBI:57792"/>
        <dbReference type="ChEBI" id="CHEBI:59776"/>
        <dbReference type="EC" id="2.2.1.7"/>
    </reaction>
</comment>
<feature type="binding site" evidence="10">
    <location>
        <position position="175"/>
    </location>
    <ligand>
        <name>Mg(2+)</name>
        <dbReference type="ChEBI" id="CHEBI:18420"/>
    </ligand>
</feature>
<evidence type="ECO:0000313" key="12">
    <source>
        <dbReference type="EMBL" id="NHZ42335.1"/>
    </source>
</evidence>
<feature type="binding site" evidence="10">
    <location>
        <begin position="114"/>
        <end position="116"/>
    </location>
    <ligand>
        <name>thiamine diphosphate</name>
        <dbReference type="ChEBI" id="CHEBI:58937"/>
    </ligand>
</feature>
<dbReference type="InterPro" id="IPR009014">
    <property type="entry name" value="Transketo_C/PFOR_II"/>
</dbReference>
<dbReference type="NCBIfam" id="NF003933">
    <property type="entry name" value="PRK05444.2-2"/>
    <property type="match status" value="1"/>
</dbReference>
<proteinExistence type="inferred from homology"/>
<comment type="function">
    <text evidence="10">Catalyzes the acyloin condensation reaction between C atoms 2 and 3 of pyruvate and glyceraldehyde 3-phosphate to yield 1-deoxy-D-xylulose-5-phosphate (DXP).</text>
</comment>
<feature type="binding site" evidence="10">
    <location>
        <begin position="146"/>
        <end position="147"/>
    </location>
    <ligand>
        <name>thiamine diphosphate</name>
        <dbReference type="ChEBI" id="CHEBI:58937"/>
    </ligand>
</feature>
<sequence length="622" mass="67009">MNLLETINEPAELRKLARAQLTPLAHELRHFLLDSVSKTGGHLSSNLGTVELTIALHYVFNTPHDRIVWDVGHQTYSHKILTGRRDQMHSLRQLNGISGFPRRDESEYDTFGTAHSSTSISAALGMAQAAKIKGEQRHAIAVIGDGSMTAGMAFEALNNAGVQEDINLLVVLNDNDMSISPPVGALNRYLARLMSGQFYAAAKNVGKSVLPGPVLELAKRFEEHAKGMVVPATMFEEFGFNYIGPIDGHDLDSLIPTLENIKKLKGPQFLHVVTKKGQGYKLAEADPVLYHGPGKFNPTEGILPAKAGKTTYTEVFGNWLCDMAAADKRLVGITPAMREGSGMVRFEEQFPDRYFDVGIAEQHSVTFAGGLATEGLKPVVAIYSTFLQRAYDQLIHDVALQNLDVLFALDRAGLVGADGATHAGNYDVSYLRCIPNMVVMAASDENECRQMLSTGYQYNGPAAVRYPRGAGIGAVIEKELTTLPIGKGEIKRQGASVAIMAFGSMVARSVVAGEELNATVANMRFIKPLDVELVKQLAQDHDYLVTVEEGAVMGGAGSAVAEALAELGIQKPLLILGLPDKFIDHGDPAALLASVGLDAKGIAASIRQRFGAVEPRLVVNNI</sequence>
<keyword evidence="7 10" id="KW-0784">Thiamine biosynthesis</keyword>
<dbReference type="HAMAP" id="MF_00315">
    <property type="entry name" value="DXP_synth"/>
    <property type="match status" value="1"/>
</dbReference>
<evidence type="ECO:0000256" key="7">
    <source>
        <dbReference type="ARBA" id="ARBA00022977"/>
    </source>
</evidence>
<evidence type="ECO:0000256" key="3">
    <source>
        <dbReference type="ARBA" id="ARBA00011738"/>
    </source>
</evidence>
<evidence type="ECO:0000256" key="4">
    <source>
        <dbReference type="ARBA" id="ARBA00022679"/>
    </source>
</evidence>
<dbReference type="SUPFAM" id="SSF52922">
    <property type="entry name" value="TK C-terminal domain-like"/>
    <property type="match status" value="1"/>
</dbReference>
<feature type="binding site" evidence="10">
    <location>
        <position position="73"/>
    </location>
    <ligand>
        <name>thiamine diphosphate</name>
        <dbReference type="ChEBI" id="CHEBI:58937"/>
    </ligand>
</feature>
<feature type="binding site" evidence="10">
    <location>
        <position position="361"/>
    </location>
    <ligand>
        <name>thiamine diphosphate</name>
        <dbReference type="ChEBI" id="CHEBI:58937"/>
    </ligand>
</feature>
<comment type="cofactor">
    <cofactor evidence="10">
        <name>Mg(2+)</name>
        <dbReference type="ChEBI" id="CHEBI:18420"/>
    </cofactor>
    <text evidence="10">Binds 1 Mg(2+) ion per subunit.</text>
</comment>
<comment type="cofactor">
    <cofactor evidence="10">
        <name>thiamine diphosphate</name>
        <dbReference type="ChEBI" id="CHEBI:58937"/>
    </cofactor>
    <text evidence="10">Binds 1 thiamine pyrophosphate per subunit.</text>
</comment>
<keyword evidence="6 10" id="KW-0460">Magnesium</keyword>
<dbReference type="InterPro" id="IPR049557">
    <property type="entry name" value="Transketolase_CS"/>
</dbReference>
<dbReference type="SMART" id="SM00861">
    <property type="entry name" value="Transket_pyr"/>
    <property type="match status" value="1"/>
</dbReference>
<evidence type="ECO:0000313" key="13">
    <source>
        <dbReference type="Proteomes" id="UP000819052"/>
    </source>
</evidence>
<comment type="similarity">
    <text evidence="2 10">Belongs to the transketolase family. DXPS subfamily.</text>
</comment>
<dbReference type="InterPro" id="IPR033248">
    <property type="entry name" value="Transketolase_C"/>
</dbReference>
<evidence type="ECO:0000256" key="9">
    <source>
        <dbReference type="ARBA" id="ARBA00023229"/>
    </source>
</evidence>
<reference evidence="12 13" key="1">
    <citation type="submission" date="2019-09" db="EMBL/GenBank/DDBJ databases">
        <title>Taxonomy of Antarctic Massilia spp.: description of Massilia rubra sp. nov., Massilia aquatica sp. nov., Massilia mucilaginosa sp. nov., Massilia frigida sp. nov. isolated from streams, lakes and regoliths.</title>
        <authorList>
            <person name="Holochova P."/>
            <person name="Sedlacek I."/>
            <person name="Kralova S."/>
            <person name="Maslanova I."/>
            <person name="Busse H.-J."/>
            <person name="Stankova E."/>
            <person name="Vrbovska V."/>
            <person name="Kovarovic V."/>
            <person name="Bartak M."/>
            <person name="Svec P."/>
            <person name="Pantucek R."/>
        </authorList>
    </citation>
    <scope>NUCLEOTIDE SEQUENCE [LARGE SCALE GENOMIC DNA]</scope>
    <source>
        <strain evidence="12 13">CCM 8693</strain>
    </source>
</reference>
<dbReference type="EC" id="2.2.1.7" evidence="10"/>
<dbReference type="Pfam" id="PF02779">
    <property type="entry name" value="Transket_pyr"/>
    <property type="match status" value="1"/>
</dbReference>
<keyword evidence="4 10" id="KW-0808">Transferase</keyword>
<name>A0ABX0M543_9BURK</name>
<dbReference type="InterPro" id="IPR020826">
    <property type="entry name" value="Transketolase_BS"/>
</dbReference>
<dbReference type="InterPro" id="IPR029061">
    <property type="entry name" value="THDP-binding"/>
</dbReference>
<evidence type="ECO:0000256" key="2">
    <source>
        <dbReference type="ARBA" id="ARBA00011081"/>
    </source>
</evidence>
<dbReference type="Gene3D" id="3.40.50.970">
    <property type="match status" value="2"/>
</dbReference>
<dbReference type="Gene3D" id="3.40.50.920">
    <property type="match status" value="1"/>
</dbReference>